<feature type="domain" description="Fumarylacetoacetase-like C-terminal" evidence="3">
    <location>
        <begin position="111"/>
        <end position="318"/>
    </location>
</feature>
<dbReference type="SUPFAM" id="SSF56529">
    <property type="entry name" value="FAH"/>
    <property type="match status" value="1"/>
</dbReference>
<protein>
    <submittedName>
        <fullName evidence="5">Fumarylacetoacetate hydrolase domain-containing protein 2-like</fullName>
    </submittedName>
</protein>
<accession>A0ABM0GZW6</accession>
<evidence type="ECO:0000256" key="2">
    <source>
        <dbReference type="ARBA" id="ARBA00022723"/>
    </source>
</evidence>
<dbReference type="PANTHER" id="PTHR42796:SF4">
    <property type="entry name" value="FUMARYLACETOACETATE HYDROLASE DOMAIN-CONTAINING PROTEIN 2A"/>
    <property type="match status" value="1"/>
</dbReference>
<evidence type="ECO:0000313" key="4">
    <source>
        <dbReference type="Proteomes" id="UP000694865"/>
    </source>
</evidence>
<evidence type="ECO:0000256" key="1">
    <source>
        <dbReference type="ARBA" id="ARBA00010211"/>
    </source>
</evidence>
<gene>
    <name evidence="5" type="primary">LOC100375400</name>
</gene>
<dbReference type="Gene3D" id="3.90.850.10">
    <property type="entry name" value="Fumarylacetoacetase-like, C-terminal domain"/>
    <property type="match status" value="1"/>
</dbReference>
<dbReference type="PANTHER" id="PTHR42796">
    <property type="entry name" value="FUMARYLACETOACETATE HYDROLASE DOMAIN-CONTAINING PROTEIN 2A-RELATED"/>
    <property type="match status" value="1"/>
</dbReference>
<dbReference type="InterPro" id="IPR011234">
    <property type="entry name" value="Fumarylacetoacetase-like_C"/>
</dbReference>
<organism evidence="4 5">
    <name type="scientific">Saccoglossus kowalevskii</name>
    <name type="common">Acorn worm</name>
    <dbReference type="NCBI Taxonomy" id="10224"/>
    <lineage>
        <taxon>Eukaryota</taxon>
        <taxon>Metazoa</taxon>
        <taxon>Hemichordata</taxon>
        <taxon>Enteropneusta</taxon>
        <taxon>Harrimaniidae</taxon>
        <taxon>Saccoglossus</taxon>
    </lineage>
</organism>
<name>A0ABM0GZW6_SACKO</name>
<dbReference type="GeneID" id="100375400"/>
<reference evidence="5" key="1">
    <citation type="submission" date="2025-08" db="UniProtKB">
        <authorList>
            <consortium name="RefSeq"/>
        </authorList>
    </citation>
    <scope>IDENTIFICATION</scope>
    <source>
        <tissue evidence="5">Testes</tissue>
    </source>
</reference>
<evidence type="ECO:0000259" key="3">
    <source>
        <dbReference type="Pfam" id="PF01557"/>
    </source>
</evidence>
<dbReference type="Proteomes" id="UP000694865">
    <property type="component" value="Unplaced"/>
</dbReference>
<proteinExistence type="inferred from homology"/>
<evidence type="ECO:0000313" key="5">
    <source>
        <dbReference type="RefSeq" id="XP_002741104.2"/>
    </source>
</evidence>
<comment type="similarity">
    <text evidence="1">Belongs to the FAH family.</text>
</comment>
<dbReference type="InterPro" id="IPR036663">
    <property type="entry name" value="Fumarylacetoacetase_C_sf"/>
</dbReference>
<keyword evidence="2" id="KW-0479">Metal-binding</keyword>
<dbReference type="Pfam" id="PF01557">
    <property type="entry name" value="FAA_hydrolase"/>
    <property type="match status" value="1"/>
</dbReference>
<sequence>MLRRAVKSYFQYSFTNSRAFSTNARCSMRLVQFIENNVTGLEHAKVGVELSDGAGIVDLASYDSSIPKDMVTFLGGGAAMLDIAKRAVASGQHVVRRDNIKLKAPITNPDKVLCIGNNYADHCAEQGIPVPTEPVIFSKFSSTIIGPGEDILYPETSDEIDWEVELVVVIGRAGKNIQVSDAMNHVVGFTVGHDVSARDWQLKKNGGQYLIGKSMDTFCPIGPAIVTKDEITDPHKLGIRCKVNGDTMQDSNTNQLVFKTEALVSFISRFLTLQPGDIILTGTPPGVGVFHKPNPIFLKRGDVVDCEIDGLGTLSNKVI</sequence>
<dbReference type="InterPro" id="IPR051121">
    <property type="entry name" value="FAH"/>
</dbReference>
<keyword evidence="4" id="KW-1185">Reference proteome</keyword>
<dbReference type="RefSeq" id="XP_002741104.2">
    <property type="nucleotide sequence ID" value="XM_002741058.2"/>
</dbReference>